<keyword evidence="4 8" id="KW-0812">Transmembrane</keyword>
<feature type="repeat" description="Solcar" evidence="8">
    <location>
        <begin position="245"/>
        <end position="348"/>
    </location>
</feature>
<dbReference type="GO" id="GO:0048250">
    <property type="term" value="P:iron import into the mitochondrion"/>
    <property type="evidence" value="ECO:0007669"/>
    <property type="project" value="TreeGrafter"/>
</dbReference>
<dbReference type="STRING" id="5866.A0A061CZL1"/>
<name>A0A061CZL1_BABBI</name>
<dbReference type="PANTHER" id="PTHR45758:SF4">
    <property type="entry name" value="MITOFERRIN-1"/>
    <property type="match status" value="1"/>
</dbReference>
<evidence type="ECO:0000256" key="2">
    <source>
        <dbReference type="ARBA" id="ARBA00006375"/>
    </source>
</evidence>
<evidence type="ECO:0000256" key="6">
    <source>
        <dbReference type="ARBA" id="ARBA00023128"/>
    </source>
</evidence>
<evidence type="ECO:0000256" key="4">
    <source>
        <dbReference type="ARBA" id="ARBA00022692"/>
    </source>
</evidence>
<dbReference type="RefSeq" id="XP_012766247.1">
    <property type="nucleotide sequence ID" value="XM_012910793.1"/>
</dbReference>
<comment type="similarity">
    <text evidence="2 9">Belongs to the mitochondrial carrier (TC 2.A.29) family.</text>
</comment>
<evidence type="ECO:0000256" key="7">
    <source>
        <dbReference type="ARBA" id="ARBA00023136"/>
    </source>
</evidence>
<evidence type="ECO:0000256" key="9">
    <source>
        <dbReference type="RuleBase" id="RU000488"/>
    </source>
</evidence>
<dbReference type="PANTHER" id="PTHR45758">
    <property type="entry name" value="MITOFERRIN-1-RELATED"/>
    <property type="match status" value="1"/>
</dbReference>
<dbReference type="GO" id="GO:0015093">
    <property type="term" value="F:ferrous iron transmembrane transporter activity"/>
    <property type="evidence" value="ECO:0007669"/>
    <property type="project" value="TreeGrafter"/>
</dbReference>
<keyword evidence="7 8" id="KW-0472">Membrane</keyword>
<organism evidence="10 11">
    <name type="scientific">Babesia bigemina</name>
    <dbReference type="NCBI Taxonomy" id="5866"/>
    <lineage>
        <taxon>Eukaryota</taxon>
        <taxon>Sar</taxon>
        <taxon>Alveolata</taxon>
        <taxon>Apicomplexa</taxon>
        <taxon>Aconoidasida</taxon>
        <taxon>Piroplasmida</taxon>
        <taxon>Babesiidae</taxon>
        <taxon>Babesia</taxon>
    </lineage>
</organism>
<protein>
    <submittedName>
        <fullName evidence="10">Mitochondrial carrier protein, putative</fullName>
    </submittedName>
</protein>
<reference evidence="11" key="1">
    <citation type="journal article" date="2014" name="Nucleic Acids Res.">
        <title>The evolutionary dynamics of variant antigen genes in Babesia reveal a history of genomic innovation underlying host-parasite interaction.</title>
        <authorList>
            <person name="Jackson A.P."/>
            <person name="Otto T.D."/>
            <person name="Darby A."/>
            <person name="Ramaprasad A."/>
            <person name="Xia D."/>
            <person name="Echaide I.E."/>
            <person name="Farber M."/>
            <person name="Gahlot S."/>
            <person name="Gamble J."/>
            <person name="Gupta D."/>
            <person name="Gupta Y."/>
            <person name="Jackson L."/>
            <person name="Malandrin L."/>
            <person name="Malas T.B."/>
            <person name="Moussa E."/>
            <person name="Nair M."/>
            <person name="Reid A.J."/>
            <person name="Sanders M."/>
            <person name="Sharma J."/>
            <person name="Tracey A."/>
            <person name="Quail M.A."/>
            <person name="Weir W."/>
            <person name="Wastling J.M."/>
            <person name="Hall N."/>
            <person name="Willadsen P."/>
            <person name="Lingelbach K."/>
            <person name="Shiels B."/>
            <person name="Tait A."/>
            <person name="Berriman M."/>
            <person name="Allred D.R."/>
            <person name="Pain A."/>
        </authorList>
    </citation>
    <scope>NUCLEOTIDE SEQUENCE [LARGE SCALE GENOMIC DNA]</scope>
    <source>
        <strain evidence="11">Bond</strain>
    </source>
</reference>
<keyword evidence="6" id="KW-0496">Mitochondrion</keyword>
<dbReference type="Gene3D" id="1.50.40.10">
    <property type="entry name" value="Mitochondrial carrier domain"/>
    <property type="match status" value="2"/>
</dbReference>
<gene>
    <name evidence="10" type="ORF">BBBOND_0103750</name>
</gene>
<dbReference type="OrthoDB" id="43906at2759"/>
<evidence type="ECO:0000256" key="1">
    <source>
        <dbReference type="ARBA" id="ARBA00004225"/>
    </source>
</evidence>
<dbReference type="EMBL" id="LK391707">
    <property type="protein sequence ID" value="CDR94061.1"/>
    <property type="molecule type" value="Genomic_DNA"/>
</dbReference>
<dbReference type="AlphaFoldDB" id="A0A061CZL1"/>
<evidence type="ECO:0000256" key="5">
    <source>
        <dbReference type="ARBA" id="ARBA00022989"/>
    </source>
</evidence>
<evidence type="ECO:0000256" key="3">
    <source>
        <dbReference type="ARBA" id="ARBA00022448"/>
    </source>
</evidence>
<dbReference type="KEGG" id="bbig:BBBOND_0103750"/>
<dbReference type="PROSITE" id="PS50920">
    <property type="entry name" value="SOLCAR"/>
    <property type="match status" value="2"/>
</dbReference>
<keyword evidence="11" id="KW-1185">Reference proteome</keyword>
<evidence type="ECO:0000256" key="8">
    <source>
        <dbReference type="PROSITE-ProRule" id="PRU00282"/>
    </source>
</evidence>
<dbReference type="Pfam" id="PF00153">
    <property type="entry name" value="Mito_carr"/>
    <property type="match status" value="3"/>
</dbReference>
<dbReference type="OMA" id="MYNSQHQ"/>
<proteinExistence type="inferred from homology"/>
<dbReference type="SUPFAM" id="SSF103506">
    <property type="entry name" value="Mitochondrial carrier"/>
    <property type="match status" value="1"/>
</dbReference>
<keyword evidence="5" id="KW-1133">Transmembrane helix</keyword>
<dbReference type="InterPro" id="IPR023395">
    <property type="entry name" value="MCP_dom_sf"/>
</dbReference>
<feature type="repeat" description="Solcar" evidence="8">
    <location>
        <begin position="125"/>
        <end position="207"/>
    </location>
</feature>
<accession>A0A061CZL1</accession>
<sequence>MESDDGSPLLYEEWNGRSQQGLTALPGDCKLWQHALCGSAAGVMEHLLLFPIDTLKTRLQCGWCKPRWAARVETPTAALESKRNVCSMSTTKSRFYQNLFRGCSAMAVGCIPAHVFYFTMYEALKKSGNAPIAGACATLCHDVVLTPADVIKQRLQLGLYRGSWHCLKHVVTHEGIQSLFRSLSVTLFMNVPYHTILVSVNDFLLRTHPGGRDRCGIATYFLYAGERPVSCVQITTKHTRVCDGARLRLSCIGGAVAGALTNPLDVIKTRLQTQGCYLEAEAASKTRYKVGEAYLAHVTWGQNPIDTARAIYRQHGFRVFWRGTGTRMMLCVPAAAISWGTYATLKNIFSRLNNG</sequence>
<evidence type="ECO:0000313" key="10">
    <source>
        <dbReference type="EMBL" id="CDR94061.1"/>
    </source>
</evidence>
<evidence type="ECO:0000313" key="11">
    <source>
        <dbReference type="Proteomes" id="UP000033188"/>
    </source>
</evidence>
<dbReference type="Proteomes" id="UP000033188">
    <property type="component" value="Chromosome 1"/>
</dbReference>
<keyword evidence="3 9" id="KW-0813">Transport</keyword>
<dbReference type="VEuPathDB" id="PiroplasmaDB:BBBOND_0103750"/>
<dbReference type="InterPro" id="IPR018108">
    <property type="entry name" value="MCP_transmembrane"/>
</dbReference>
<comment type="subcellular location">
    <subcellularLocation>
        <location evidence="1">Mitochondrion membrane</location>
        <topology evidence="1">Multi-pass membrane protein</topology>
    </subcellularLocation>
</comment>
<dbReference type="GeneID" id="24562602"/>
<dbReference type="GO" id="GO:0031966">
    <property type="term" value="C:mitochondrial membrane"/>
    <property type="evidence" value="ECO:0007669"/>
    <property type="project" value="UniProtKB-SubCell"/>
</dbReference>